<evidence type="ECO:0000313" key="2">
    <source>
        <dbReference type="Proteomes" id="UP001164929"/>
    </source>
</evidence>
<protein>
    <submittedName>
        <fullName evidence="1">Uncharacterized protein</fullName>
    </submittedName>
</protein>
<gene>
    <name evidence="1" type="ORF">NC653_003017</name>
</gene>
<evidence type="ECO:0000313" key="1">
    <source>
        <dbReference type="EMBL" id="KAJ7013174.1"/>
    </source>
</evidence>
<comment type="caution">
    <text evidence="1">The sequence shown here is derived from an EMBL/GenBank/DDBJ whole genome shotgun (WGS) entry which is preliminary data.</text>
</comment>
<name>A0AAD6RQD9_9ROSI</name>
<reference evidence="1 2" key="1">
    <citation type="journal article" date="2023" name="Mol. Ecol. Resour.">
        <title>Chromosome-level genome assembly of a triploid poplar Populus alba 'Berolinensis'.</title>
        <authorList>
            <person name="Chen S."/>
            <person name="Yu Y."/>
            <person name="Wang X."/>
            <person name="Wang S."/>
            <person name="Zhang T."/>
            <person name="Zhou Y."/>
            <person name="He R."/>
            <person name="Meng N."/>
            <person name="Wang Y."/>
            <person name="Liu W."/>
            <person name="Liu Z."/>
            <person name="Liu J."/>
            <person name="Guo Q."/>
            <person name="Huang H."/>
            <person name="Sederoff R.R."/>
            <person name="Wang G."/>
            <person name="Qu G."/>
            <person name="Chen S."/>
        </authorList>
    </citation>
    <scope>NUCLEOTIDE SEQUENCE [LARGE SCALE GENOMIC DNA]</scope>
    <source>
        <strain evidence="1">SC-2020</strain>
    </source>
</reference>
<sequence>MHQAIQKEFKYKLQGIMMEKKLHKLNGLKRAGFLYKLF</sequence>
<keyword evidence="2" id="KW-1185">Reference proteome</keyword>
<dbReference type="EMBL" id="JAQIZT010000001">
    <property type="protein sequence ID" value="KAJ7013174.1"/>
    <property type="molecule type" value="Genomic_DNA"/>
</dbReference>
<dbReference type="Proteomes" id="UP001164929">
    <property type="component" value="Chromosome 1"/>
</dbReference>
<organism evidence="1 2">
    <name type="scientific">Populus alba x Populus x berolinensis</name>
    <dbReference type="NCBI Taxonomy" id="444605"/>
    <lineage>
        <taxon>Eukaryota</taxon>
        <taxon>Viridiplantae</taxon>
        <taxon>Streptophyta</taxon>
        <taxon>Embryophyta</taxon>
        <taxon>Tracheophyta</taxon>
        <taxon>Spermatophyta</taxon>
        <taxon>Magnoliopsida</taxon>
        <taxon>eudicotyledons</taxon>
        <taxon>Gunneridae</taxon>
        <taxon>Pentapetalae</taxon>
        <taxon>rosids</taxon>
        <taxon>fabids</taxon>
        <taxon>Malpighiales</taxon>
        <taxon>Salicaceae</taxon>
        <taxon>Saliceae</taxon>
        <taxon>Populus</taxon>
    </lineage>
</organism>
<proteinExistence type="predicted"/>
<accession>A0AAD6RQD9</accession>
<dbReference type="AlphaFoldDB" id="A0AAD6RQD9"/>